<protein>
    <submittedName>
        <fullName evidence="1">ABC transporter substrate-binding protein</fullName>
    </submittedName>
</protein>
<organism evidence="1 2">
    <name type="scientific">Pseudoalteromonas ruthenica</name>
    <dbReference type="NCBI Taxonomy" id="151081"/>
    <lineage>
        <taxon>Bacteria</taxon>
        <taxon>Pseudomonadati</taxon>
        <taxon>Pseudomonadota</taxon>
        <taxon>Gammaproteobacteria</taxon>
        <taxon>Alteromonadales</taxon>
        <taxon>Pseudoalteromonadaceae</taxon>
        <taxon>Pseudoalteromonas</taxon>
    </lineage>
</organism>
<reference evidence="1 2" key="1">
    <citation type="submission" date="2017-12" db="EMBL/GenBank/DDBJ databases">
        <authorList>
            <person name="Paulsen S."/>
            <person name="Gram L.K."/>
        </authorList>
    </citation>
    <scope>NUCLEOTIDE SEQUENCE [LARGE SCALE GENOMIC DNA]</scope>
    <source>
        <strain evidence="1 2">S2897</strain>
    </source>
</reference>
<name>A0A5S3YV64_9GAMM</name>
<dbReference type="Gene3D" id="3.40.190.10">
    <property type="entry name" value="Periplasmic binding protein-like II"/>
    <property type="match status" value="2"/>
</dbReference>
<feature type="non-terminal residue" evidence="1">
    <location>
        <position position="1"/>
    </location>
</feature>
<comment type="caution">
    <text evidence="1">The sequence shown here is derived from an EMBL/GenBank/DDBJ whole genome shotgun (WGS) entry which is preliminary data.</text>
</comment>
<proteinExistence type="predicted"/>
<gene>
    <name evidence="1" type="ORF">CWC05_19585</name>
</gene>
<dbReference type="AlphaFoldDB" id="A0A5S3YV64"/>
<dbReference type="Proteomes" id="UP000305874">
    <property type="component" value="Unassembled WGS sequence"/>
</dbReference>
<dbReference type="EMBL" id="PNCG01000177">
    <property type="protein sequence ID" value="TMP81834.1"/>
    <property type="molecule type" value="Genomic_DNA"/>
</dbReference>
<accession>A0A5S3YV64</accession>
<sequence>GEAFEKRMVQEQDVDSHFIYVPDNQLKLNLLRHGRISGFLEEKYNILYQAQNNPDFMSITLSSLVVNEEPVYYAFSKRTISKAQYHKLKEAFTAIKNSGKLAQILKKYKLD</sequence>
<reference evidence="2" key="2">
    <citation type="submission" date="2019-06" db="EMBL/GenBank/DDBJ databases">
        <title>Co-occurence of chitin degradation, pigmentation and bioactivity in marine Pseudoalteromonas.</title>
        <authorList>
            <person name="Sonnenschein E.C."/>
            <person name="Bech P.K."/>
        </authorList>
    </citation>
    <scope>NUCLEOTIDE SEQUENCE [LARGE SCALE GENOMIC DNA]</scope>
    <source>
        <strain evidence="2">S2897</strain>
    </source>
</reference>
<dbReference type="SUPFAM" id="SSF53850">
    <property type="entry name" value="Periplasmic binding protein-like II"/>
    <property type="match status" value="1"/>
</dbReference>
<evidence type="ECO:0000313" key="2">
    <source>
        <dbReference type="Proteomes" id="UP000305874"/>
    </source>
</evidence>
<evidence type="ECO:0000313" key="1">
    <source>
        <dbReference type="EMBL" id="TMP81834.1"/>
    </source>
</evidence>